<accession>A0A4R6KMR7</accession>
<dbReference type="SUPFAM" id="SSF53720">
    <property type="entry name" value="ALDH-like"/>
    <property type="match status" value="1"/>
</dbReference>
<comment type="similarity">
    <text evidence="1">Belongs to the aldehyde dehydrogenase family.</text>
</comment>
<keyword evidence="5" id="KW-1185">Reference proteome</keyword>
<sequence>MNLMSEELFGPAVSIRRFSDLDRAIAEANETPYGLAAGIFTADVGIMLDAAELLRVGTVHINEASSNRVDLMPFGGVKASGEGKEGPAYAITEMTEERLITIGRHWEPEPVSGIPRDDRFRQSFMVLFSYPGLIAGLITRR</sequence>
<feature type="domain" description="Aldehyde dehydrogenase" evidence="3">
    <location>
        <begin position="1"/>
        <end position="98"/>
    </location>
</feature>
<dbReference type="AlphaFoldDB" id="A0A4R6KMR7"/>
<dbReference type="Gene3D" id="3.40.309.10">
    <property type="entry name" value="Aldehyde Dehydrogenase, Chain A, domain 2"/>
    <property type="match status" value="1"/>
</dbReference>
<proteinExistence type="inferred from homology"/>
<evidence type="ECO:0000313" key="4">
    <source>
        <dbReference type="EMBL" id="TDO51705.1"/>
    </source>
</evidence>
<dbReference type="Proteomes" id="UP000295388">
    <property type="component" value="Unassembled WGS sequence"/>
</dbReference>
<dbReference type="OrthoDB" id="6882680at2"/>
<dbReference type="InterPro" id="IPR016161">
    <property type="entry name" value="Ald_DH/histidinol_DH"/>
</dbReference>
<keyword evidence="2" id="KW-0560">Oxidoreductase</keyword>
<gene>
    <name evidence="4" type="ORF">EV643_103444</name>
</gene>
<dbReference type="GO" id="GO:0008911">
    <property type="term" value="F:lactaldehyde dehydrogenase (NAD+) activity"/>
    <property type="evidence" value="ECO:0007669"/>
    <property type="project" value="TreeGrafter"/>
</dbReference>
<evidence type="ECO:0000256" key="2">
    <source>
        <dbReference type="ARBA" id="ARBA00023002"/>
    </source>
</evidence>
<evidence type="ECO:0000259" key="3">
    <source>
        <dbReference type="Pfam" id="PF00171"/>
    </source>
</evidence>
<dbReference type="RefSeq" id="WP_133799609.1">
    <property type="nucleotide sequence ID" value="NZ_SNWQ01000003.1"/>
</dbReference>
<reference evidence="4 5" key="1">
    <citation type="submission" date="2019-03" db="EMBL/GenBank/DDBJ databases">
        <title>Genomic Encyclopedia of Type Strains, Phase III (KMG-III): the genomes of soil and plant-associated and newly described type strains.</title>
        <authorList>
            <person name="Whitman W."/>
        </authorList>
    </citation>
    <scope>NUCLEOTIDE SEQUENCE [LARGE SCALE GENOMIC DNA]</scope>
    <source>
        <strain evidence="4 5">VKM Ac-2527</strain>
    </source>
</reference>
<dbReference type="Pfam" id="PF00171">
    <property type="entry name" value="Aldedh"/>
    <property type="match status" value="1"/>
</dbReference>
<dbReference type="InterPro" id="IPR016163">
    <property type="entry name" value="Ald_DH_C"/>
</dbReference>
<name>A0A4R6KMR7_9ACTN</name>
<evidence type="ECO:0000313" key="5">
    <source>
        <dbReference type="Proteomes" id="UP000295388"/>
    </source>
</evidence>
<organism evidence="4 5">
    <name type="scientific">Kribbella caucasensis</name>
    <dbReference type="NCBI Taxonomy" id="2512215"/>
    <lineage>
        <taxon>Bacteria</taxon>
        <taxon>Bacillati</taxon>
        <taxon>Actinomycetota</taxon>
        <taxon>Actinomycetes</taxon>
        <taxon>Propionibacteriales</taxon>
        <taxon>Kribbellaceae</taxon>
        <taxon>Kribbella</taxon>
    </lineage>
</organism>
<dbReference type="EMBL" id="SNWQ01000003">
    <property type="protein sequence ID" value="TDO51705.1"/>
    <property type="molecule type" value="Genomic_DNA"/>
</dbReference>
<dbReference type="InterPro" id="IPR051020">
    <property type="entry name" value="ALDH-related_metabolic_enz"/>
</dbReference>
<dbReference type="Gene3D" id="3.40.605.10">
    <property type="entry name" value="Aldehyde Dehydrogenase, Chain A, domain 1"/>
    <property type="match status" value="1"/>
</dbReference>
<dbReference type="PANTHER" id="PTHR42991">
    <property type="entry name" value="ALDEHYDE DEHYDROGENASE"/>
    <property type="match status" value="1"/>
</dbReference>
<protein>
    <submittedName>
        <fullName evidence="4">Aldehyde dehydrogenase family protein</fullName>
    </submittedName>
</protein>
<comment type="caution">
    <text evidence="4">The sequence shown here is derived from an EMBL/GenBank/DDBJ whole genome shotgun (WGS) entry which is preliminary data.</text>
</comment>
<evidence type="ECO:0000256" key="1">
    <source>
        <dbReference type="ARBA" id="ARBA00009986"/>
    </source>
</evidence>
<dbReference type="PANTHER" id="PTHR42991:SF1">
    <property type="entry name" value="ALDEHYDE DEHYDROGENASE"/>
    <property type="match status" value="1"/>
</dbReference>
<dbReference type="InterPro" id="IPR016162">
    <property type="entry name" value="Ald_DH_N"/>
</dbReference>
<dbReference type="InterPro" id="IPR015590">
    <property type="entry name" value="Aldehyde_DH_dom"/>
</dbReference>